<evidence type="ECO:0000313" key="4">
    <source>
        <dbReference type="Proteomes" id="UP000008457"/>
    </source>
</evidence>
<dbReference type="PANTHER" id="PTHR43649">
    <property type="entry name" value="ARABINOSE-BINDING PROTEIN-RELATED"/>
    <property type="match status" value="1"/>
</dbReference>
<dbReference type="Gene3D" id="2.60.120.260">
    <property type="entry name" value="Galactose-binding domain-like"/>
    <property type="match status" value="2"/>
</dbReference>
<keyword evidence="2" id="KW-0732">Signal</keyword>
<dbReference type="AlphaFoldDB" id="F4A329"/>
<evidence type="ECO:0000256" key="1">
    <source>
        <dbReference type="SAM" id="MobiDB-lite"/>
    </source>
</evidence>
<feature type="compositionally biased region" description="Polar residues" evidence="1">
    <location>
        <begin position="975"/>
        <end position="986"/>
    </location>
</feature>
<dbReference type="InterPro" id="IPR050490">
    <property type="entry name" value="Bact_solute-bd_prot1"/>
</dbReference>
<dbReference type="HOGENOM" id="CLU_309660_0_0_9"/>
<dbReference type="CDD" id="cd13585">
    <property type="entry name" value="PBP2_TMBP_like"/>
    <property type="match status" value="1"/>
</dbReference>
<dbReference type="Gene3D" id="3.40.190.10">
    <property type="entry name" value="Periplasmic binding protein-like II"/>
    <property type="match status" value="1"/>
</dbReference>
<evidence type="ECO:0000313" key="3">
    <source>
        <dbReference type="EMBL" id="AEE95244.1"/>
    </source>
</evidence>
<proteinExistence type="predicted"/>
<evidence type="ECO:0000256" key="2">
    <source>
        <dbReference type="SAM" id="SignalP"/>
    </source>
</evidence>
<dbReference type="STRING" id="697281.Mahau_0020"/>
<protein>
    <submittedName>
        <fullName evidence="3">Extracellular solute-binding protein family 1</fullName>
    </submittedName>
</protein>
<dbReference type="OrthoDB" id="383574at2"/>
<sequence>MKRSSKHICTLLVLIFLILIHTSASTAPIIPLKDKYKNQAGQKTVEFDQGQASEPYYSSVFSKYQEKGYKPVEDMVITLKPDKITASDKGDVPLSSGIGNKADPVLVWNEDCDWFEWTVNIPQEGLYEILLEYYPLQGTGSTIQRELSIDGRIPFMEAHNVIFPRMWRDEGEPKVNNIGDEVRPRQIEVPSWQTVAFSDNQGVYADPFQFYLSKGKHTVRLKYVNEPVAFGNMIIKTPDIIPSYEDLLEQYKQNDYSYAETRTGIIFEAEDTLVKTDPTIRQESNGDPMVQPIALGNIKLNVIGDWRWRKGNQAITWEFNVPENGLYKIGMHVGQWWGDGLPVYRRIAIDGKVPFSEMKEYSFEYDRNWRTETLSDSSGQPYMFYLQKGKHQLTMTVKLGEIGEVVHNLMDDALLLSRVIRQIIMITGSEPDPNFQYELDKDVPDLLDNLKLLSNSMKKQVDALTAISVKRPSVANNFLMIKDQLDKMIRRPDSIAKGLNDLINAQSSIGSWMRDIQNQPLVIDYFTVASPDKQLSNVRSTILQKADVTWYNFVRSFSKDYDSVGSVYTQERKQNTTLKVWVSRGKEWAEIIKEMADEDFTPKTGIRINMNVMPAGQLNTGGVNALLLAISSGKAPDVACGVDGASPVEYAIRDATVDLSQFEDFPRITKRFLSGAMVPFQYMGGIYALPETMDFNVLFYRKDIMNELGLSIPNTWEELYKNVLPVLLQNGMEFFYPLGPGGLLPFLYQQGGSFYNADGTKSALDSPEAYKAFKEWTELYTNYKVPVQADFFNRMRTGEIPIGVGGYNQYVLLSTAAPELFGRWGIAPMLGHQKGDGTVNRTAGGMPQAAIILKQSEYPKEAWEFLKWWTSDDVQMRFGRELEALLGVEARWNTANTAAFKGLPWPKEDIQVITQQWNWYKEQPVVLGGYFTSRHINNAWNRVVLGEMDVRDSLEQAIKDINKELNAKQEEFGVKTTQRTLQTPSKQEQEVLSYGR</sequence>
<dbReference type="PANTHER" id="PTHR43649:SF27">
    <property type="entry name" value="EXTRACELLULAR SOLUTE-BINDING PROTEIN FAMILY 1"/>
    <property type="match status" value="1"/>
</dbReference>
<gene>
    <name evidence="3" type="ordered locus">Mahau_0020</name>
</gene>
<dbReference type="InterPro" id="IPR006059">
    <property type="entry name" value="SBP"/>
</dbReference>
<reference evidence="3 4" key="2">
    <citation type="journal article" date="2011" name="Stand. Genomic Sci.">
        <title>Complete genome sequence of Mahella australiensis type strain (50-1 BON).</title>
        <authorList>
            <person name="Sikorski J."/>
            <person name="Teshima H."/>
            <person name="Nolan M."/>
            <person name="Lucas S."/>
            <person name="Hammon N."/>
            <person name="Deshpande S."/>
            <person name="Cheng J.F."/>
            <person name="Pitluck S."/>
            <person name="Liolios K."/>
            <person name="Pagani I."/>
            <person name="Ivanova N."/>
            <person name="Huntemann M."/>
            <person name="Mavromatis K."/>
            <person name="Ovchinikova G."/>
            <person name="Pati A."/>
            <person name="Tapia R."/>
            <person name="Han C."/>
            <person name="Goodwin L."/>
            <person name="Chen A."/>
            <person name="Palaniappan K."/>
            <person name="Land M."/>
            <person name="Hauser L."/>
            <person name="Ngatchou-Djao O.D."/>
            <person name="Rohde M."/>
            <person name="Pukall R."/>
            <person name="Spring S."/>
            <person name="Abt B."/>
            <person name="Goker M."/>
            <person name="Detter J.C."/>
            <person name="Woyke T."/>
            <person name="Bristow J."/>
            <person name="Markowitz V."/>
            <person name="Hugenholtz P."/>
            <person name="Eisen J.A."/>
            <person name="Kyrpides N.C."/>
            <person name="Klenk H.P."/>
            <person name="Lapidus A."/>
        </authorList>
    </citation>
    <scope>NUCLEOTIDE SEQUENCE [LARGE SCALE GENOMIC DNA]</scope>
    <source>
        <strain evidence="4">DSM 15567 / CIP 107919 / 50-1 BON</strain>
    </source>
</reference>
<dbReference type="SUPFAM" id="SSF53850">
    <property type="entry name" value="Periplasmic binding protein-like II"/>
    <property type="match status" value="1"/>
</dbReference>
<feature type="region of interest" description="Disordered" evidence="1">
    <location>
        <begin position="973"/>
        <end position="996"/>
    </location>
</feature>
<organism evidence="3 4">
    <name type="scientific">Mahella australiensis (strain DSM 15567 / CIP 107919 / 50-1 BON)</name>
    <dbReference type="NCBI Taxonomy" id="697281"/>
    <lineage>
        <taxon>Bacteria</taxon>
        <taxon>Bacillati</taxon>
        <taxon>Bacillota</taxon>
        <taxon>Clostridia</taxon>
        <taxon>Thermoanaerobacterales</taxon>
        <taxon>Thermoanaerobacterales Family IV. Incertae Sedis</taxon>
        <taxon>Mahella</taxon>
    </lineage>
</organism>
<dbReference type="Pfam" id="PF01547">
    <property type="entry name" value="SBP_bac_1"/>
    <property type="match status" value="1"/>
</dbReference>
<name>F4A329_MAHA5</name>
<feature type="signal peptide" evidence="2">
    <location>
        <begin position="1"/>
        <end position="26"/>
    </location>
</feature>
<dbReference type="eggNOG" id="COG1653">
    <property type="taxonomic scope" value="Bacteria"/>
</dbReference>
<dbReference type="Proteomes" id="UP000008457">
    <property type="component" value="Chromosome"/>
</dbReference>
<dbReference type="RefSeq" id="WP_013779678.1">
    <property type="nucleotide sequence ID" value="NC_015520.1"/>
</dbReference>
<dbReference type="KEGG" id="mas:Mahau_0020"/>
<dbReference type="EMBL" id="CP002360">
    <property type="protein sequence ID" value="AEE95244.1"/>
    <property type="molecule type" value="Genomic_DNA"/>
</dbReference>
<reference evidence="4" key="1">
    <citation type="submission" date="2010-11" db="EMBL/GenBank/DDBJ databases">
        <title>The complete genome of Mahella australiensis DSM 15567.</title>
        <authorList>
            <consortium name="US DOE Joint Genome Institute (JGI-PGF)"/>
            <person name="Lucas S."/>
            <person name="Copeland A."/>
            <person name="Lapidus A."/>
            <person name="Bruce D."/>
            <person name="Goodwin L."/>
            <person name="Pitluck S."/>
            <person name="Kyrpides N."/>
            <person name="Mavromatis K."/>
            <person name="Pagani I."/>
            <person name="Ivanova N."/>
            <person name="Teshima H."/>
            <person name="Brettin T."/>
            <person name="Detter J.C."/>
            <person name="Han C."/>
            <person name="Tapia R."/>
            <person name="Land M."/>
            <person name="Hauser L."/>
            <person name="Markowitz V."/>
            <person name="Cheng J.-F."/>
            <person name="Hugenholtz P."/>
            <person name="Woyke T."/>
            <person name="Wu D."/>
            <person name="Spring S."/>
            <person name="Pukall R."/>
            <person name="Steenblock K."/>
            <person name="Schneider S."/>
            <person name="Klenk H.-P."/>
            <person name="Eisen J.A."/>
        </authorList>
    </citation>
    <scope>NUCLEOTIDE SEQUENCE [LARGE SCALE GENOMIC DNA]</scope>
    <source>
        <strain evidence="4">DSM 15567 / CIP 107919 / 50-1 BON</strain>
    </source>
</reference>
<accession>F4A329</accession>
<keyword evidence="4" id="KW-1185">Reference proteome</keyword>
<feature type="chain" id="PRO_5039156343" evidence="2">
    <location>
        <begin position="27"/>
        <end position="996"/>
    </location>
</feature>